<name>A0A2N9GD55_FAGSY</name>
<reference evidence="4" key="1">
    <citation type="submission" date="2018-02" db="EMBL/GenBank/DDBJ databases">
        <authorList>
            <person name="Cohen D.B."/>
            <person name="Kent A.D."/>
        </authorList>
    </citation>
    <scope>NUCLEOTIDE SEQUENCE</scope>
</reference>
<evidence type="ECO:0000259" key="2">
    <source>
        <dbReference type="Pfam" id="PF07727"/>
    </source>
</evidence>
<evidence type="ECO:0000259" key="3">
    <source>
        <dbReference type="Pfam" id="PF22936"/>
    </source>
</evidence>
<feature type="domain" description="Reverse transcriptase Ty1/copia-type" evidence="2">
    <location>
        <begin position="446"/>
        <end position="514"/>
    </location>
</feature>
<dbReference type="InterPro" id="IPR054722">
    <property type="entry name" value="PolX-like_BBD"/>
</dbReference>
<organism evidence="4">
    <name type="scientific">Fagus sylvatica</name>
    <name type="common">Beechnut</name>
    <dbReference type="NCBI Taxonomy" id="28930"/>
    <lineage>
        <taxon>Eukaryota</taxon>
        <taxon>Viridiplantae</taxon>
        <taxon>Streptophyta</taxon>
        <taxon>Embryophyta</taxon>
        <taxon>Tracheophyta</taxon>
        <taxon>Spermatophyta</taxon>
        <taxon>Magnoliopsida</taxon>
        <taxon>eudicotyledons</taxon>
        <taxon>Gunneridae</taxon>
        <taxon>Pentapetalae</taxon>
        <taxon>rosids</taxon>
        <taxon>fabids</taxon>
        <taxon>Fagales</taxon>
        <taxon>Fagaceae</taxon>
        <taxon>Fagus</taxon>
    </lineage>
</organism>
<gene>
    <name evidence="4" type="ORF">FSB_LOCUS25210</name>
</gene>
<evidence type="ECO:0000313" key="4">
    <source>
        <dbReference type="EMBL" id="SPC97328.1"/>
    </source>
</evidence>
<feature type="domain" description="Retrovirus-related Pol polyprotein from transposon TNT 1-94-like beta-barrel" evidence="3">
    <location>
        <begin position="295"/>
        <end position="375"/>
    </location>
</feature>
<dbReference type="Pfam" id="PF22936">
    <property type="entry name" value="Pol_BBD"/>
    <property type="match status" value="1"/>
</dbReference>
<dbReference type="InterPro" id="IPR013103">
    <property type="entry name" value="RVT_2"/>
</dbReference>
<sequence length="529" mass="60957">MEGEKMAYKMINQDFVKLDKFDGSNFIRWQDKMKFLLTALKIFYVLDPNLQPIPNPTPEDTEQLKEQRIKREEDELVCRGHILNTLSDRLYDLFTTMSSPKEIWKALETKYKTEKQGTDKFIIQKYFDFKMLDNVSVLDQMHELQILVHKLNDLSIKIPELFQVGAIIAKLPPSWNNYRKKLLHMARELTLEQIGTHLRIEEESRIREGTNSVSKVNEGTINNVQNGGIGSSKTHKNFRPNKKIFKKNNSNKDKKGRACFHCGKKWSLHPRMQILEEPNERKGTEHNAAENSSEWWYDSGATIHVCNNKTLFKEYVEAGNGIEVLMGNHNTAKVLGTGTVELKLSSGKKLVLTNVYHVLDIKKNLVSASLLSKNGVKAVLESDKLILSKNGVFVGKEGNREKVLNKFPFVGNVEEDPNTYNEAMASRDAAFWREAVNDKMDSILSNNTWVLVDFPPGSNTIGCKWVFRRKYRTDGSVQTFKARLVAKGYRQREGIDYFDTYAPVARITSIRVLMRHLHPFISWGYIKWM</sequence>
<proteinExistence type="predicted"/>
<accession>A0A2N9GD55</accession>
<dbReference type="PANTHER" id="PTHR47592">
    <property type="entry name" value="PBF68 PROTEIN"/>
    <property type="match status" value="1"/>
</dbReference>
<protein>
    <submittedName>
        <fullName evidence="4">Uncharacterized protein</fullName>
    </submittedName>
</protein>
<evidence type="ECO:0000256" key="1">
    <source>
        <dbReference type="SAM" id="MobiDB-lite"/>
    </source>
</evidence>
<feature type="region of interest" description="Disordered" evidence="1">
    <location>
        <begin position="218"/>
        <end position="237"/>
    </location>
</feature>
<dbReference type="PANTHER" id="PTHR47592:SF31">
    <property type="entry name" value="ZINC FINGER, CCHC-TYPE-RELATED"/>
    <property type="match status" value="1"/>
</dbReference>
<dbReference type="EMBL" id="OIVN01001757">
    <property type="protein sequence ID" value="SPC97328.1"/>
    <property type="molecule type" value="Genomic_DNA"/>
</dbReference>
<dbReference type="Pfam" id="PF07727">
    <property type="entry name" value="RVT_2"/>
    <property type="match status" value="1"/>
</dbReference>
<dbReference type="AlphaFoldDB" id="A0A2N9GD55"/>
<dbReference type="Pfam" id="PF14223">
    <property type="entry name" value="Retrotran_gag_2"/>
    <property type="match status" value="1"/>
</dbReference>